<dbReference type="Pfam" id="PF01593">
    <property type="entry name" value="Amino_oxidase"/>
    <property type="match status" value="1"/>
</dbReference>
<dbReference type="GO" id="GO:0050660">
    <property type="term" value="F:flavin adenine dinucleotide binding"/>
    <property type="evidence" value="ECO:0007669"/>
    <property type="project" value="TreeGrafter"/>
</dbReference>
<dbReference type="InterPro" id="IPR050281">
    <property type="entry name" value="Flavin_monoamine_oxidase"/>
</dbReference>
<comment type="similarity">
    <text evidence="1">Belongs to the flavin monoamine oxidase family.</text>
</comment>
<comment type="caution">
    <text evidence="4">The sequence shown here is derived from an EMBL/GenBank/DDBJ whole genome shotgun (WGS) entry which is preliminary data.</text>
</comment>
<evidence type="ECO:0000256" key="2">
    <source>
        <dbReference type="ARBA" id="ARBA00023002"/>
    </source>
</evidence>
<dbReference type="PANTHER" id="PTHR10742">
    <property type="entry name" value="FLAVIN MONOAMINE OXIDASE"/>
    <property type="match status" value="1"/>
</dbReference>
<keyword evidence="2" id="KW-0560">Oxidoreductase</keyword>
<dbReference type="GO" id="GO:0006338">
    <property type="term" value="P:chromatin remodeling"/>
    <property type="evidence" value="ECO:0007669"/>
    <property type="project" value="TreeGrafter"/>
</dbReference>
<dbReference type="Proteomes" id="UP000298390">
    <property type="component" value="Unassembled WGS sequence"/>
</dbReference>
<dbReference type="GO" id="GO:0003682">
    <property type="term" value="F:chromatin binding"/>
    <property type="evidence" value="ECO:0007669"/>
    <property type="project" value="TreeGrafter"/>
</dbReference>
<sequence length="475" mass="50192">MQAAIMATLDTIIIGAGWSGAVAARQLAQSGYKVLVLEARERIGGRARTHTEGTHVPVDLGCSFIHGYKEGNPTKVIAKELGVYIQGVDVTKPTESAIYGANGLLDASAANDLRDRLGRAHATARNTALNSTSLLPSSTTPLSAAFFDPDSALSTSSTPSTATAFARTLEVPFGAVLEQVSLRWTGWEDNFAGSDAAPHGGFQPLVERVLAAATHIGNTRVQLGETVLRIQEEQSGVNVSTDKGVYRAATVICTIPLGVLKRNAAHLFEPKLPVRRMETIQGTHVGILEKLVLTYSDAWWPKAGTVGSFTFLPSRTGGGEPKTADDVLASATLVVASFAGPSLPRQHPTLLFYLSPTPALGLAKFPLEEVTDAAHAFLTARFQPGTQPAKPTNSVMTDWHKDPLALGATTTPSIVGEGRGPLDFAELAKPLWGGRLGFAGEHADMNHRGSVAGAVISGMREAERVNLLLTKLAEV</sequence>
<dbReference type="GO" id="GO:0016491">
    <property type="term" value="F:oxidoreductase activity"/>
    <property type="evidence" value="ECO:0007669"/>
    <property type="project" value="UniProtKB-KW"/>
</dbReference>
<dbReference type="PANTHER" id="PTHR10742:SF386">
    <property type="entry name" value="LYSINE-SPECIFIC HISTONE DEMETHYLASE 1A"/>
    <property type="match status" value="1"/>
</dbReference>
<name>A0A4Y9YA34_9APHY</name>
<reference evidence="4 5" key="1">
    <citation type="submission" date="2019-01" db="EMBL/GenBank/DDBJ databases">
        <title>Genome sequencing of the rare red list fungi Fomitopsis rosea.</title>
        <authorList>
            <person name="Buettner E."/>
            <person name="Kellner H."/>
        </authorList>
    </citation>
    <scope>NUCLEOTIDE SEQUENCE [LARGE SCALE GENOMIC DNA]</scope>
    <source>
        <strain evidence="4 5">DSM 105464</strain>
    </source>
</reference>
<proteinExistence type="inferred from homology"/>
<evidence type="ECO:0000256" key="1">
    <source>
        <dbReference type="ARBA" id="ARBA00005995"/>
    </source>
</evidence>
<gene>
    <name evidence="4" type="ORF">EVJ58_g6215</name>
</gene>
<dbReference type="Gene3D" id="3.90.660.10">
    <property type="match status" value="1"/>
</dbReference>
<feature type="domain" description="Amine oxidase" evidence="3">
    <location>
        <begin position="19"/>
        <end position="465"/>
    </location>
</feature>
<dbReference type="AlphaFoldDB" id="A0A4Y9YA34"/>
<dbReference type="SUPFAM" id="SSF54373">
    <property type="entry name" value="FAD-linked reductases, C-terminal domain"/>
    <property type="match status" value="1"/>
</dbReference>
<evidence type="ECO:0000313" key="4">
    <source>
        <dbReference type="EMBL" id="TFY58758.1"/>
    </source>
</evidence>
<dbReference type="Gene3D" id="3.50.50.60">
    <property type="entry name" value="FAD/NAD(P)-binding domain"/>
    <property type="match status" value="1"/>
</dbReference>
<evidence type="ECO:0000259" key="3">
    <source>
        <dbReference type="Pfam" id="PF01593"/>
    </source>
</evidence>
<dbReference type="STRING" id="34475.A0A4Y9YA34"/>
<organism evidence="4 5">
    <name type="scientific">Rhodofomes roseus</name>
    <dbReference type="NCBI Taxonomy" id="34475"/>
    <lineage>
        <taxon>Eukaryota</taxon>
        <taxon>Fungi</taxon>
        <taxon>Dikarya</taxon>
        <taxon>Basidiomycota</taxon>
        <taxon>Agaricomycotina</taxon>
        <taxon>Agaricomycetes</taxon>
        <taxon>Polyporales</taxon>
        <taxon>Rhodofomes</taxon>
    </lineage>
</organism>
<evidence type="ECO:0000313" key="5">
    <source>
        <dbReference type="Proteomes" id="UP000298390"/>
    </source>
</evidence>
<dbReference type="InterPro" id="IPR002937">
    <property type="entry name" value="Amino_oxidase"/>
</dbReference>
<accession>A0A4Y9YA34</accession>
<dbReference type="InterPro" id="IPR036188">
    <property type="entry name" value="FAD/NAD-bd_sf"/>
</dbReference>
<protein>
    <recommendedName>
        <fullName evidence="3">Amine oxidase domain-containing protein</fullName>
    </recommendedName>
</protein>
<dbReference type="EMBL" id="SEKV01000340">
    <property type="protein sequence ID" value="TFY58758.1"/>
    <property type="molecule type" value="Genomic_DNA"/>
</dbReference>
<dbReference type="SUPFAM" id="SSF51905">
    <property type="entry name" value="FAD/NAD(P)-binding domain"/>
    <property type="match status" value="1"/>
</dbReference>